<gene>
    <name evidence="3" type="ORF">B1812_09950</name>
</gene>
<protein>
    <submittedName>
        <fullName evidence="3">Transcriptional regulator</fullName>
    </submittedName>
</protein>
<evidence type="ECO:0000259" key="1">
    <source>
        <dbReference type="Pfam" id="PF08279"/>
    </source>
</evidence>
<dbReference type="InterPro" id="IPR051534">
    <property type="entry name" value="CBASS_pafABC_assoc_protein"/>
</dbReference>
<dbReference type="KEGG" id="mbry:B1812_09950"/>
<dbReference type="Pfam" id="PF13280">
    <property type="entry name" value="WYL"/>
    <property type="match status" value="1"/>
</dbReference>
<sequence length="231" mass="26287">MSRSHRLLRLIEVLRRHRRPVSGAKLAFELEVSLRSIYRDVATLRAQGADIEGEAGVGYILRPGFLLPPLMFSEEEIEAVVLGASWVSSRADAPLGSAARNALAKIAAVLPPDLRIDFEATSLLIGPSTAPKDHSPHLPSLRRAVRAERKIVIRYRDEKGQDSERTLWPIALVFFDDCRIVVAWCELRKEFRHFRSDRIISIQETETRYPKRRRSLVREWRAAQGISSEDL</sequence>
<dbReference type="Proteomes" id="UP000193978">
    <property type="component" value="Chromosome"/>
</dbReference>
<dbReference type="RefSeq" id="WP_085771442.1">
    <property type="nucleotide sequence ID" value="NZ_AP027149.1"/>
</dbReference>
<accession>A0A1W6MUU5</accession>
<dbReference type="AlphaFoldDB" id="A0A1W6MUU5"/>
<dbReference type="Pfam" id="PF08279">
    <property type="entry name" value="HTH_11"/>
    <property type="match status" value="1"/>
</dbReference>
<feature type="domain" description="Helix-turn-helix type 11" evidence="1">
    <location>
        <begin position="6"/>
        <end position="60"/>
    </location>
</feature>
<dbReference type="InterPro" id="IPR026881">
    <property type="entry name" value="WYL_dom"/>
</dbReference>
<dbReference type="EMBL" id="CP019948">
    <property type="protein sequence ID" value="ARN81345.1"/>
    <property type="molecule type" value="Genomic_DNA"/>
</dbReference>
<dbReference type="SUPFAM" id="SSF46785">
    <property type="entry name" value="Winged helix' DNA-binding domain"/>
    <property type="match status" value="1"/>
</dbReference>
<dbReference type="OrthoDB" id="9807255at2"/>
<keyword evidence="4" id="KW-1185">Reference proteome</keyword>
<feature type="domain" description="WYL" evidence="2">
    <location>
        <begin position="137"/>
        <end position="203"/>
    </location>
</feature>
<dbReference type="InterPro" id="IPR036388">
    <property type="entry name" value="WH-like_DNA-bd_sf"/>
</dbReference>
<dbReference type="InterPro" id="IPR013196">
    <property type="entry name" value="HTH_11"/>
</dbReference>
<dbReference type="PROSITE" id="PS52050">
    <property type="entry name" value="WYL"/>
    <property type="match status" value="1"/>
</dbReference>
<dbReference type="PANTHER" id="PTHR34580:SF3">
    <property type="entry name" value="PROTEIN PAFB"/>
    <property type="match status" value="1"/>
</dbReference>
<dbReference type="STRING" id="655015.B1812_09950"/>
<dbReference type="InterPro" id="IPR036390">
    <property type="entry name" value="WH_DNA-bd_sf"/>
</dbReference>
<reference evidence="3 4" key="1">
    <citation type="submission" date="2017-02" db="EMBL/GenBank/DDBJ databases">
        <authorList>
            <person name="Peterson S.W."/>
        </authorList>
    </citation>
    <scope>NUCLEOTIDE SEQUENCE [LARGE SCALE GENOMIC DNA]</scope>
    <source>
        <strain evidence="3 4">S285</strain>
    </source>
</reference>
<dbReference type="Gene3D" id="1.10.10.10">
    <property type="entry name" value="Winged helix-like DNA-binding domain superfamily/Winged helix DNA-binding domain"/>
    <property type="match status" value="1"/>
</dbReference>
<evidence type="ECO:0000259" key="2">
    <source>
        <dbReference type="Pfam" id="PF13280"/>
    </source>
</evidence>
<organism evidence="3 4">
    <name type="scientific">Methylocystis bryophila</name>
    <dbReference type="NCBI Taxonomy" id="655015"/>
    <lineage>
        <taxon>Bacteria</taxon>
        <taxon>Pseudomonadati</taxon>
        <taxon>Pseudomonadota</taxon>
        <taxon>Alphaproteobacteria</taxon>
        <taxon>Hyphomicrobiales</taxon>
        <taxon>Methylocystaceae</taxon>
        <taxon>Methylocystis</taxon>
    </lineage>
</organism>
<evidence type="ECO:0000313" key="3">
    <source>
        <dbReference type="EMBL" id="ARN81345.1"/>
    </source>
</evidence>
<proteinExistence type="predicted"/>
<evidence type="ECO:0000313" key="4">
    <source>
        <dbReference type="Proteomes" id="UP000193978"/>
    </source>
</evidence>
<name>A0A1W6MUU5_9HYPH</name>
<dbReference type="PANTHER" id="PTHR34580">
    <property type="match status" value="1"/>
</dbReference>